<keyword evidence="3" id="KW-1185">Reference proteome</keyword>
<keyword evidence="1" id="KW-1133">Transmembrane helix</keyword>
<feature type="transmembrane region" description="Helical" evidence="1">
    <location>
        <begin position="107"/>
        <end position="127"/>
    </location>
</feature>
<proteinExistence type="predicted"/>
<evidence type="ECO:0000313" key="2">
    <source>
        <dbReference type="EMBL" id="KIJ61744.1"/>
    </source>
</evidence>
<dbReference type="HOGENOM" id="CLU_114617_0_0_1"/>
<sequence length="240" mass="26538">MASTSTMPSASETLSPQQLGPVYFKPLQGPATSDWSRRASWTTISDPGDAGRRVPTNHVPVTVYRIQKNWLFSCKAAVLLSVVFTVLAVGLLVLLKSLRTEYGNRSAWTACLFFSYSAVMFNAAGALSSVTLMHQLGNIQIPTFYSRMLAANAAFGMSREEHANAQDHALRYYGTGRMWIFMTWHWVGCLFGGVLCIIAEVMVFIWLNESAELKAALACVAALVALPLLWLLILRMFHLP</sequence>
<dbReference type="AlphaFoldDB" id="A0A0C9V7X1"/>
<gene>
    <name evidence="2" type="ORF">HYDPIDRAFT_115562</name>
</gene>
<protein>
    <submittedName>
        <fullName evidence="2">Uncharacterized protein</fullName>
    </submittedName>
</protein>
<feature type="transmembrane region" description="Helical" evidence="1">
    <location>
        <begin position="70"/>
        <end position="95"/>
    </location>
</feature>
<name>A0A0C9V7X1_9AGAM</name>
<keyword evidence="1" id="KW-0812">Transmembrane</keyword>
<feature type="transmembrane region" description="Helical" evidence="1">
    <location>
        <begin position="179"/>
        <end position="207"/>
    </location>
</feature>
<keyword evidence="1" id="KW-0472">Membrane</keyword>
<evidence type="ECO:0000313" key="3">
    <source>
        <dbReference type="Proteomes" id="UP000053820"/>
    </source>
</evidence>
<feature type="transmembrane region" description="Helical" evidence="1">
    <location>
        <begin position="213"/>
        <end position="234"/>
    </location>
</feature>
<dbReference type="OrthoDB" id="3225366at2759"/>
<accession>A0A0C9V7X1</accession>
<reference evidence="2 3" key="1">
    <citation type="submission" date="2014-04" db="EMBL/GenBank/DDBJ databases">
        <title>Evolutionary Origins and Diversification of the Mycorrhizal Mutualists.</title>
        <authorList>
            <consortium name="DOE Joint Genome Institute"/>
            <consortium name="Mycorrhizal Genomics Consortium"/>
            <person name="Kohler A."/>
            <person name="Kuo A."/>
            <person name="Nagy L.G."/>
            <person name="Floudas D."/>
            <person name="Copeland A."/>
            <person name="Barry K.W."/>
            <person name="Cichocki N."/>
            <person name="Veneault-Fourrey C."/>
            <person name="LaButti K."/>
            <person name="Lindquist E.A."/>
            <person name="Lipzen A."/>
            <person name="Lundell T."/>
            <person name="Morin E."/>
            <person name="Murat C."/>
            <person name="Riley R."/>
            <person name="Ohm R."/>
            <person name="Sun H."/>
            <person name="Tunlid A."/>
            <person name="Henrissat B."/>
            <person name="Grigoriev I.V."/>
            <person name="Hibbett D.S."/>
            <person name="Martin F."/>
        </authorList>
    </citation>
    <scope>NUCLEOTIDE SEQUENCE [LARGE SCALE GENOMIC DNA]</scope>
    <source>
        <strain evidence="2 3">MD-312</strain>
    </source>
</reference>
<evidence type="ECO:0000256" key="1">
    <source>
        <dbReference type="SAM" id="Phobius"/>
    </source>
</evidence>
<organism evidence="2 3">
    <name type="scientific">Hydnomerulius pinastri MD-312</name>
    <dbReference type="NCBI Taxonomy" id="994086"/>
    <lineage>
        <taxon>Eukaryota</taxon>
        <taxon>Fungi</taxon>
        <taxon>Dikarya</taxon>
        <taxon>Basidiomycota</taxon>
        <taxon>Agaricomycotina</taxon>
        <taxon>Agaricomycetes</taxon>
        <taxon>Agaricomycetidae</taxon>
        <taxon>Boletales</taxon>
        <taxon>Boletales incertae sedis</taxon>
        <taxon>Leucogyrophana</taxon>
    </lineage>
</organism>
<dbReference type="Proteomes" id="UP000053820">
    <property type="component" value="Unassembled WGS sequence"/>
</dbReference>
<dbReference type="EMBL" id="KN839860">
    <property type="protein sequence ID" value="KIJ61744.1"/>
    <property type="molecule type" value="Genomic_DNA"/>
</dbReference>